<name>A0ACC1MTL7_9HYPO</name>
<dbReference type="EMBL" id="JANJQO010001722">
    <property type="protein sequence ID" value="KAJ2969543.1"/>
    <property type="molecule type" value="Genomic_DNA"/>
</dbReference>
<accession>A0ACC1MTL7</accession>
<evidence type="ECO:0000313" key="2">
    <source>
        <dbReference type="Proteomes" id="UP001143910"/>
    </source>
</evidence>
<sequence>MASYDPYDRDYTRQYVREERREPVLARDRFLDPRDYPKTYSRDLVPRQNSELSVEEIRREFPPPTGRDIRRARSAGPMDDDYGRPRGYGAPGPERYDPRYDRERDRDYDRRHHRGPSNGSYQEEDRSKAKSMSKQEKIIAAVAGAALLVGGKELYDRHEAKEGHTDVHRSPLSSAALAGFGALAGYQGAEFYSKQQAKKDQKTNLLLHRGRDEE</sequence>
<reference evidence="1" key="1">
    <citation type="submission" date="2022-08" db="EMBL/GenBank/DDBJ databases">
        <title>Genome Sequence of Lecanicillium fungicola.</title>
        <authorList>
            <person name="Buettner E."/>
        </authorList>
    </citation>
    <scope>NUCLEOTIDE SEQUENCE</scope>
    <source>
        <strain evidence="1">Babe33</strain>
    </source>
</reference>
<protein>
    <submittedName>
        <fullName evidence="1">Uncharacterized protein</fullName>
    </submittedName>
</protein>
<organism evidence="1 2">
    <name type="scientific">Zarea fungicola</name>
    <dbReference type="NCBI Taxonomy" id="93591"/>
    <lineage>
        <taxon>Eukaryota</taxon>
        <taxon>Fungi</taxon>
        <taxon>Dikarya</taxon>
        <taxon>Ascomycota</taxon>
        <taxon>Pezizomycotina</taxon>
        <taxon>Sordariomycetes</taxon>
        <taxon>Hypocreomycetidae</taxon>
        <taxon>Hypocreales</taxon>
        <taxon>Cordycipitaceae</taxon>
        <taxon>Zarea</taxon>
    </lineage>
</organism>
<proteinExistence type="predicted"/>
<gene>
    <name evidence="1" type="ORF">NQ176_g8606</name>
</gene>
<evidence type="ECO:0000313" key="1">
    <source>
        <dbReference type="EMBL" id="KAJ2969543.1"/>
    </source>
</evidence>
<comment type="caution">
    <text evidence="1">The sequence shown here is derived from an EMBL/GenBank/DDBJ whole genome shotgun (WGS) entry which is preliminary data.</text>
</comment>
<keyword evidence="2" id="KW-1185">Reference proteome</keyword>
<dbReference type="Proteomes" id="UP001143910">
    <property type="component" value="Unassembled WGS sequence"/>
</dbReference>